<sequence>MCRSQQREVAHVGECTDVQHRVVGQRVTVAKPHLLLGSLARQKPQALPGHDAHVPLVELPEPGIIENLDRVQPRQAVGRRRRWHNVLVGNALLFGLERRRHAEYGFPVLDCVDPPGAERSTVADAFDQKNRALLGISRPKKIAVQRVHHVPRVDGAHRRHQRLAGYMTTESALQEARFGAEHASSVDVDLKLLKIKDLFDRHAMTVCSSRVLTSRAGRADDRQRSRPR</sequence>
<gene>
    <name evidence="1" type="ORF">ERS007688_02126</name>
</gene>
<dbReference type="Proteomes" id="UP000046947">
    <property type="component" value="Unassembled WGS sequence"/>
</dbReference>
<dbReference type="AlphaFoldDB" id="A0A654TN46"/>
<dbReference type="EMBL" id="CFOH01000327">
    <property type="protein sequence ID" value="CFE52620.1"/>
    <property type="molecule type" value="Genomic_DNA"/>
</dbReference>
<evidence type="ECO:0000313" key="2">
    <source>
        <dbReference type="Proteomes" id="UP000046947"/>
    </source>
</evidence>
<organism evidence="1 2">
    <name type="scientific">Mycobacterium tuberculosis</name>
    <dbReference type="NCBI Taxonomy" id="1773"/>
    <lineage>
        <taxon>Bacteria</taxon>
        <taxon>Bacillati</taxon>
        <taxon>Actinomycetota</taxon>
        <taxon>Actinomycetes</taxon>
        <taxon>Mycobacteriales</taxon>
        <taxon>Mycobacteriaceae</taxon>
        <taxon>Mycobacterium</taxon>
        <taxon>Mycobacterium tuberculosis complex</taxon>
    </lineage>
</organism>
<name>A0A654TN46_MYCTX</name>
<reference evidence="1 2" key="1">
    <citation type="submission" date="2015-03" db="EMBL/GenBank/DDBJ databases">
        <authorList>
            <consortium name="Pathogen Informatics"/>
        </authorList>
    </citation>
    <scope>NUCLEOTIDE SEQUENCE [LARGE SCALE GENOMIC DNA]</scope>
    <source>
        <strain evidence="1 2">H09601792</strain>
    </source>
</reference>
<accession>A0A654TN46</accession>
<protein>
    <submittedName>
        <fullName evidence="1">Uncharacterized protein</fullName>
    </submittedName>
</protein>
<evidence type="ECO:0000313" key="1">
    <source>
        <dbReference type="EMBL" id="CFE52620.1"/>
    </source>
</evidence>
<proteinExistence type="predicted"/>